<evidence type="ECO:0000313" key="2">
    <source>
        <dbReference type="Proteomes" id="UP000554965"/>
    </source>
</evidence>
<keyword evidence="2" id="KW-1185">Reference proteome</keyword>
<reference evidence="1 2" key="1">
    <citation type="submission" date="2017-10" db="EMBL/GenBank/DDBJ databases">
        <authorList>
            <consortium name="Urmite Genomes"/>
        </authorList>
    </citation>
    <scope>NUCLEOTIDE SEQUENCE [LARGE SCALE GENOMIC DNA]</scope>
    <source>
        <strain evidence="1 2">FB-527</strain>
    </source>
</reference>
<dbReference type="Proteomes" id="UP000554965">
    <property type="component" value="Unassembled WGS sequence"/>
</dbReference>
<organism evidence="1 2">
    <name type="scientific">Mycobacterium simulans</name>
    <dbReference type="NCBI Taxonomy" id="627089"/>
    <lineage>
        <taxon>Bacteria</taxon>
        <taxon>Bacillati</taxon>
        <taxon>Actinomycetota</taxon>
        <taxon>Actinomycetes</taxon>
        <taxon>Mycobacteriales</taxon>
        <taxon>Mycobacteriaceae</taxon>
        <taxon>Mycobacterium</taxon>
    </lineage>
</organism>
<sequence>MHDHDRDPLAEAFYRCAEYGGGNLMTISVDLDRSTVILGEPGLYDGLAIAQWSDD</sequence>
<proteinExistence type="predicted"/>
<dbReference type="RefSeq" id="WP_186241797.1">
    <property type="nucleotide sequence ID" value="NZ_OCTY01000002.1"/>
</dbReference>
<accession>A0A7Z7N988</accession>
<dbReference type="AlphaFoldDB" id="A0A7Z7N988"/>
<gene>
    <name evidence="1" type="ORF">MSIMFB_01080</name>
</gene>
<evidence type="ECO:0000313" key="1">
    <source>
        <dbReference type="EMBL" id="SOJ53580.1"/>
    </source>
</evidence>
<comment type="caution">
    <text evidence="1">The sequence shown here is derived from an EMBL/GenBank/DDBJ whole genome shotgun (WGS) entry which is preliminary data.</text>
</comment>
<protein>
    <submittedName>
        <fullName evidence="1">Uncharacterized protein</fullName>
    </submittedName>
</protein>
<dbReference type="EMBL" id="OCTY01000002">
    <property type="protein sequence ID" value="SOJ53580.1"/>
    <property type="molecule type" value="Genomic_DNA"/>
</dbReference>
<name>A0A7Z7N988_9MYCO</name>